<dbReference type="PANTHER" id="PTHR43667">
    <property type="entry name" value="CYCLOPROPANE-FATTY-ACYL-PHOSPHOLIPID SYNTHASE"/>
    <property type="match status" value="1"/>
</dbReference>
<dbReference type="InterPro" id="IPR050723">
    <property type="entry name" value="CFA/CMAS"/>
</dbReference>
<protein>
    <submittedName>
        <fullName evidence="6">Cyclopropane-fatty-acyl-phospholipid synthase</fullName>
    </submittedName>
</protein>
<dbReference type="Proteomes" id="UP000800200">
    <property type="component" value="Unassembled WGS sequence"/>
</dbReference>
<dbReference type="InterPro" id="IPR003333">
    <property type="entry name" value="CMAS"/>
</dbReference>
<dbReference type="Gene3D" id="3.40.50.150">
    <property type="entry name" value="Vaccinia Virus protein VP39"/>
    <property type="match status" value="1"/>
</dbReference>
<keyword evidence="2" id="KW-0489">Methyltransferase</keyword>
<accession>A0A6A6DKM1</accession>
<reference evidence="6" key="1">
    <citation type="journal article" date="2020" name="Stud. Mycol.">
        <title>101 Dothideomycetes genomes: a test case for predicting lifestyles and emergence of pathogens.</title>
        <authorList>
            <person name="Haridas S."/>
            <person name="Albert R."/>
            <person name="Binder M."/>
            <person name="Bloem J."/>
            <person name="Labutti K."/>
            <person name="Salamov A."/>
            <person name="Andreopoulos B."/>
            <person name="Baker S."/>
            <person name="Barry K."/>
            <person name="Bills G."/>
            <person name="Bluhm B."/>
            <person name="Cannon C."/>
            <person name="Castanera R."/>
            <person name="Culley D."/>
            <person name="Daum C."/>
            <person name="Ezra D."/>
            <person name="Gonzalez J."/>
            <person name="Henrissat B."/>
            <person name="Kuo A."/>
            <person name="Liang C."/>
            <person name="Lipzen A."/>
            <person name="Lutzoni F."/>
            <person name="Magnuson J."/>
            <person name="Mondo S."/>
            <person name="Nolan M."/>
            <person name="Ohm R."/>
            <person name="Pangilinan J."/>
            <person name="Park H.-J."/>
            <person name="Ramirez L."/>
            <person name="Alfaro M."/>
            <person name="Sun H."/>
            <person name="Tritt A."/>
            <person name="Yoshinaga Y."/>
            <person name="Zwiers L.-H."/>
            <person name="Turgeon B."/>
            <person name="Goodwin S."/>
            <person name="Spatafora J."/>
            <person name="Crous P."/>
            <person name="Grigoriev I."/>
        </authorList>
    </citation>
    <scope>NUCLEOTIDE SEQUENCE</scope>
    <source>
        <strain evidence="6">CBS 207.26</strain>
    </source>
</reference>
<evidence type="ECO:0000313" key="7">
    <source>
        <dbReference type="Proteomes" id="UP000800200"/>
    </source>
</evidence>
<proteinExistence type="inferred from homology"/>
<evidence type="ECO:0000256" key="5">
    <source>
        <dbReference type="ARBA" id="ARBA00023098"/>
    </source>
</evidence>
<keyword evidence="4" id="KW-0949">S-adenosyl-L-methionine</keyword>
<dbReference type="PANTHER" id="PTHR43667:SF2">
    <property type="entry name" value="FATTY ACID C-METHYL TRANSFERASE"/>
    <property type="match status" value="1"/>
</dbReference>
<dbReference type="SUPFAM" id="SSF53335">
    <property type="entry name" value="S-adenosyl-L-methionine-dependent methyltransferases"/>
    <property type="match status" value="1"/>
</dbReference>
<dbReference type="Pfam" id="PF02353">
    <property type="entry name" value="CMAS"/>
    <property type="match status" value="1"/>
</dbReference>
<keyword evidence="5" id="KW-0443">Lipid metabolism</keyword>
<dbReference type="PIRSF" id="PIRSF003085">
    <property type="entry name" value="CMAS"/>
    <property type="match status" value="1"/>
</dbReference>
<evidence type="ECO:0000256" key="2">
    <source>
        <dbReference type="ARBA" id="ARBA00022603"/>
    </source>
</evidence>
<dbReference type="InterPro" id="IPR029063">
    <property type="entry name" value="SAM-dependent_MTases_sf"/>
</dbReference>
<evidence type="ECO:0000256" key="3">
    <source>
        <dbReference type="ARBA" id="ARBA00022679"/>
    </source>
</evidence>
<gene>
    <name evidence="6" type="ORF">K469DRAFT_593706</name>
</gene>
<keyword evidence="3" id="KW-0808">Transferase</keyword>
<sequence length="455" mass="51039">MAIISPLYETVSMIWNNVSSQAWEPLVSSCRNGTLSQLRGIQLGKLAVYEASSSKAISVFGSEHEGLPVAVLHVHDERFWVRLALFADMGFAESYMLGEVTSPDLTAFFELFILNRETLSNGSNFTSVLSTSLAALLRRSNNLKNARLNISAHYDISNDMFAAFLSPDMTYSCPIWLPKSHPGCSSETLEDAQIRKLQRFIDNTHIKSSDHVLEIGTGWGSFAIQAVKQTGCRVTSVTLSIEQKQLAEQRIGDSGLGDKIKVLLCDYRDLQVPPEGSYDKIVSIEMLEAVGMEYLETYFNHIHKLLKREGGIACFQCITMPEARYDAYAKSDDFIRRYIFPGGHLPTVSQLVSSITSGSNGTLIVDNVENIGPHYAKTLRLWRTRFLENWEGEIKGKLLEEKSGDMDEETAEVFKRKWDYYFRYSEAGFRTKTLGDVIITVGREGAVQMTEDVPL</sequence>
<dbReference type="GO" id="GO:0008168">
    <property type="term" value="F:methyltransferase activity"/>
    <property type="evidence" value="ECO:0007669"/>
    <property type="project" value="UniProtKB-KW"/>
</dbReference>
<evidence type="ECO:0000313" key="6">
    <source>
        <dbReference type="EMBL" id="KAF2180064.1"/>
    </source>
</evidence>
<dbReference type="CDD" id="cd02440">
    <property type="entry name" value="AdoMet_MTases"/>
    <property type="match status" value="1"/>
</dbReference>
<keyword evidence="7" id="KW-1185">Reference proteome</keyword>
<comment type="similarity">
    <text evidence="1">Belongs to the CFA/CMAS family.</text>
</comment>
<name>A0A6A6DKM1_9PEZI</name>
<dbReference type="GO" id="GO:0008610">
    <property type="term" value="P:lipid biosynthetic process"/>
    <property type="evidence" value="ECO:0007669"/>
    <property type="project" value="InterPro"/>
</dbReference>
<dbReference type="EMBL" id="ML994660">
    <property type="protein sequence ID" value="KAF2180064.1"/>
    <property type="molecule type" value="Genomic_DNA"/>
</dbReference>
<evidence type="ECO:0000256" key="4">
    <source>
        <dbReference type="ARBA" id="ARBA00022691"/>
    </source>
</evidence>
<dbReference type="AlphaFoldDB" id="A0A6A6DKM1"/>
<dbReference type="GO" id="GO:0032259">
    <property type="term" value="P:methylation"/>
    <property type="evidence" value="ECO:0007669"/>
    <property type="project" value="UniProtKB-KW"/>
</dbReference>
<organism evidence="6 7">
    <name type="scientific">Zopfia rhizophila CBS 207.26</name>
    <dbReference type="NCBI Taxonomy" id="1314779"/>
    <lineage>
        <taxon>Eukaryota</taxon>
        <taxon>Fungi</taxon>
        <taxon>Dikarya</taxon>
        <taxon>Ascomycota</taxon>
        <taxon>Pezizomycotina</taxon>
        <taxon>Dothideomycetes</taxon>
        <taxon>Dothideomycetes incertae sedis</taxon>
        <taxon>Zopfiaceae</taxon>
        <taxon>Zopfia</taxon>
    </lineage>
</organism>
<evidence type="ECO:0000256" key="1">
    <source>
        <dbReference type="ARBA" id="ARBA00010815"/>
    </source>
</evidence>
<dbReference type="OrthoDB" id="8300214at2759"/>